<comment type="caution">
    <text evidence="2">The sequence shown here is derived from an EMBL/GenBank/DDBJ whole genome shotgun (WGS) entry which is preliminary data.</text>
</comment>
<keyword evidence="1" id="KW-0175">Coiled coil</keyword>
<proteinExistence type="predicted"/>
<protein>
    <submittedName>
        <fullName evidence="2">Uncharacterized protein</fullName>
    </submittedName>
</protein>
<dbReference type="Proteomes" id="UP000525336">
    <property type="component" value="Unassembled WGS sequence"/>
</dbReference>
<reference evidence="2 3" key="1">
    <citation type="submission" date="2019-09" db="EMBL/GenBank/DDBJ databases">
        <title>Draft genome sequencing and comparative genomics of hatchery-associated Vibrios.</title>
        <authorList>
            <person name="Kehlet-Delgado H."/>
            <person name="Mueller R.S."/>
        </authorList>
    </citation>
    <scope>NUCLEOTIDE SEQUENCE [LARGE SCALE GENOMIC DNA]</scope>
    <source>
        <strain evidence="2 3">00-90-10</strain>
    </source>
</reference>
<dbReference type="AlphaFoldDB" id="A0A7Y4DUF2"/>
<gene>
    <name evidence="2" type="ORF">F0245_24730</name>
</gene>
<dbReference type="RefSeq" id="WP_171369590.1">
    <property type="nucleotide sequence ID" value="NZ_VTXW01000064.1"/>
</dbReference>
<dbReference type="EMBL" id="VTXW01000064">
    <property type="protein sequence ID" value="NOH36491.1"/>
    <property type="molecule type" value="Genomic_DNA"/>
</dbReference>
<evidence type="ECO:0000256" key="1">
    <source>
        <dbReference type="SAM" id="Coils"/>
    </source>
</evidence>
<name>A0A7Y4DUF2_9VIBR</name>
<organism evidence="2 3">
    <name type="scientific">Vibrio chagasii</name>
    <dbReference type="NCBI Taxonomy" id="170679"/>
    <lineage>
        <taxon>Bacteria</taxon>
        <taxon>Pseudomonadati</taxon>
        <taxon>Pseudomonadota</taxon>
        <taxon>Gammaproteobacteria</taxon>
        <taxon>Vibrionales</taxon>
        <taxon>Vibrionaceae</taxon>
        <taxon>Vibrio</taxon>
    </lineage>
</organism>
<sequence length="140" mass="16147">MTQKSGEIIRFETQAQGDAQLLQELRESRNKFSTDLSELETEYITSKSENARLNSELEQAMIRFGNASERLTSLSDQLTELRMSNSQNLSTIERQGAFNTRLEQDIKRLTEQNETQEKELSTKQAIIKELESKNTQLDNK</sequence>
<evidence type="ECO:0000313" key="3">
    <source>
        <dbReference type="Proteomes" id="UP000525336"/>
    </source>
</evidence>
<evidence type="ECO:0000313" key="2">
    <source>
        <dbReference type="EMBL" id="NOH36491.1"/>
    </source>
</evidence>
<accession>A0A7Y4DUF2</accession>
<feature type="coiled-coil region" evidence="1">
    <location>
        <begin position="22"/>
        <end position="56"/>
    </location>
</feature>
<feature type="coiled-coil region" evidence="1">
    <location>
        <begin position="99"/>
        <end position="140"/>
    </location>
</feature>